<feature type="region of interest" description="Disordered" evidence="1">
    <location>
        <begin position="71"/>
        <end position="94"/>
    </location>
</feature>
<dbReference type="EMBL" id="CP024902">
    <property type="protein sequence ID" value="AXF20688.1"/>
    <property type="molecule type" value="Genomic_DNA"/>
</dbReference>
<evidence type="ECO:0000313" key="3">
    <source>
        <dbReference type="Proteomes" id="UP000253104"/>
    </source>
</evidence>
<dbReference type="AlphaFoldDB" id="A0A2Z5MVP9"/>
<evidence type="ECO:0000313" key="2">
    <source>
        <dbReference type="EMBL" id="AXF20688.1"/>
    </source>
</evidence>
<protein>
    <submittedName>
        <fullName evidence="2">Uncharacterized protein</fullName>
    </submittedName>
</protein>
<name>A0A2Z5MVP9_BURPY</name>
<proteinExistence type="predicted"/>
<reference evidence="2 3" key="1">
    <citation type="journal article" date="2018" name="ISME J.">
        <title>Involvement of Burkholderiaceae and sulfurous volatiles in disease-suppressive soils.</title>
        <authorList>
            <person name="Carrion V.J."/>
            <person name="Cordovez V."/>
            <person name="Tyc O."/>
            <person name="Etalo D.W."/>
            <person name="de Bruijn I."/>
            <person name="de Jager V.C."/>
            <person name="Medema M.H."/>
            <person name="Eberl L."/>
            <person name="Raaijmakers J.M."/>
        </authorList>
    </citation>
    <scope>NUCLEOTIDE SEQUENCE [LARGE SCALE GENOMIC DNA]</scope>
    <source>
        <strain evidence="3">mHSR5</strain>
    </source>
</reference>
<accession>A0A2Z5MVP9</accession>
<gene>
    <name evidence="2" type="ORF">CUJ89_09480</name>
</gene>
<organism evidence="2 3">
    <name type="scientific">Burkholderia pyrrocinia</name>
    <name type="common">Pseudomonas pyrrocinia</name>
    <dbReference type="NCBI Taxonomy" id="60550"/>
    <lineage>
        <taxon>Bacteria</taxon>
        <taxon>Pseudomonadati</taxon>
        <taxon>Pseudomonadota</taxon>
        <taxon>Betaproteobacteria</taxon>
        <taxon>Burkholderiales</taxon>
        <taxon>Burkholderiaceae</taxon>
        <taxon>Burkholderia</taxon>
        <taxon>Burkholderia cepacia complex</taxon>
    </lineage>
</organism>
<sequence>MSNGAQRRLRLPAARMRAAARSVPFLRRKGRLKHPQLSRAADSPTMCRTIGAARISSPFTGVAVPAVESCDRTHHAGRERPGLVPRHTDNQETQ</sequence>
<dbReference type="Proteomes" id="UP000253104">
    <property type="component" value="Chromosome mHSR5_A"/>
</dbReference>
<evidence type="ECO:0000256" key="1">
    <source>
        <dbReference type="SAM" id="MobiDB-lite"/>
    </source>
</evidence>